<dbReference type="SUPFAM" id="SSF52540">
    <property type="entry name" value="P-loop containing nucleoside triphosphate hydrolases"/>
    <property type="match status" value="1"/>
</dbReference>
<protein>
    <recommendedName>
        <fullName evidence="10">MAGUK p55 subfamily member 5</fullName>
    </recommendedName>
</protein>
<dbReference type="Gene3D" id="2.30.30.40">
    <property type="entry name" value="SH3 Domains"/>
    <property type="match status" value="1"/>
</dbReference>
<comment type="similarity">
    <text evidence="1">Belongs to the MAGUK family.</text>
</comment>
<dbReference type="InterPro" id="IPR001452">
    <property type="entry name" value="SH3_domain"/>
</dbReference>
<gene>
    <name evidence="8" type="ORF">CDAUBV1_LOCUS5837</name>
</gene>
<dbReference type="SMART" id="SM00326">
    <property type="entry name" value="SH3"/>
    <property type="match status" value="1"/>
</dbReference>
<dbReference type="InterPro" id="IPR027417">
    <property type="entry name" value="P-loop_NTPase"/>
</dbReference>
<reference evidence="8" key="1">
    <citation type="submission" date="2024-06" db="EMBL/GenBank/DDBJ databases">
        <authorList>
            <person name="Liu X."/>
            <person name="Lenzi L."/>
            <person name="Haldenby T S."/>
            <person name="Uol C."/>
        </authorList>
    </citation>
    <scope>NUCLEOTIDE SEQUENCE</scope>
</reference>
<feature type="domain" description="SH3" evidence="5">
    <location>
        <begin position="373"/>
        <end position="450"/>
    </location>
</feature>
<dbReference type="PROSITE" id="PS50002">
    <property type="entry name" value="SH3"/>
    <property type="match status" value="1"/>
</dbReference>
<dbReference type="Pfam" id="PF00625">
    <property type="entry name" value="Guanylate_kin"/>
    <property type="match status" value="1"/>
</dbReference>
<feature type="compositionally biased region" description="Acidic residues" evidence="4">
    <location>
        <begin position="465"/>
        <end position="477"/>
    </location>
</feature>
<evidence type="ECO:0000313" key="9">
    <source>
        <dbReference type="Proteomes" id="UP001497525"/>
    </source>
</evidence>
<accession>A0AAV2T973</accession>
<dbReference type="InterPro" id="IPR001478">
    <property type="entry name" value="PDZ"/>
</dbReference>
<dbReference type="SMART" id="SM00228">
    <property type="entry name" value="PDZ"/>
    <property type="match status" value="1"/>
</dbReference>
<dbReference type="PROSITE" id="PS50106">
    <property type="entry name" value="PDZ"/>
    <property type="match status" value="1"/>
</dbReference>
<feature type="domain" description="Guanylate kinase-like" evidence="6">
    <location>
        <begin position="657"/>
        <end position="840"/>
    </location>
</feature>
<dbReference type="PROSITE" id="PS50052">
    <property type="entry name" value="GUANYLATE_KINASE_2"/>
    <property type="match status" value="1"/>
</dbReference>
<sequence>MATEGVDQVEGGCNLDYYAEEVKKRLEQEREMAEEDRFLRSSLRGSDRLKAIENYRRIVRNPAKEKKAEINEAFEEEENAVQRSELAELVKYLRTKVRSMKSMGTRLRTDESPLVDESDQWEWLLNVLSDPLLSKAFLMHDRVAESYEKCRMSMHSLPRSQWAVLPGLADDALEAVQMSILEALQQPEGVSVETLENLSSLNKLLYNPKLKNLLLAMDGLAQIWLFEADTPSKDEGLDDSNQDADSSVPGQVIERSVVPGCYATLAYDENGRDAYSEQGVRLKYVVIQKGENEFLGATVRCERRSILIARIVNGGLAQKTGLLHEGDEILSANGVDLIGKDLNTVSNILCSLRGKIVLLVAPSADPYSKAPSGGLIHLRALFTYEPEGDQYLACRELGLPFTKGDVLHVTGRRDPNWWQAYRSDEETGITGALGTLAGLIPSPIYQRHRAILRLQYWLSSGAEDVELEEDPSDEEDSDGRVGQVSKAGAAHKEKRFLGIKIFFARRKGSSVSGSQADLSADGKNDIEGEDSSESLQYLVNSALVNSIYAGRMPGQAKISAQPTEEAIHEWSAAGPVWGQHGYDMHKRRGRRGRTRGRKSHPKASPCLEGLRVPDPASMNNDDPVAWLDKEIARGFMKHYSLWTYEPVAQYVPQPLRRRPLVFVGPAHVGRHQLMQRLIRSDPDRFCPAAIHTTNTNIKSDSLVPYIIVSEDEFEVARKHGDFLEWGVFSRARYGTSRSTVRRVVEDGKVCCITLRPDSLQAIRSSGLMPYVIFISPPERVDELRRLQKRMGLTVDCSDMELKSCIEISRQMEVRYGHWFDKVIIPDALDTTLEELLVVATKLEREISWVPRYWLSN</sequence>
<evidence type="ECO:0000256" key="3">
    <source>
        <dbReference type="PROSITE-ProRule" id="PRU00192"/>
    </source>
</evidence>
<dbReference type="InterPro" id="IPR008144">
    <property type="entry name" value="Guanylate_kin-like_dom"/>
</dbReference>
<feature type="region of interest" description="Disordered" evidence="4">
    <location>
        <begin position="465"/>
        <end position="487"/>
    </location>
</feature>
<feature type="compositionally biased region" description="Basic residues" evidence="4">
    <location>
        <begin position="586"/>
        <end position="601"/>
    </location>
</feature>
<dbReference type="SMART" id="SM00072">
    <property type="entry name" value="GuKc"/>
    <property type="match status" value="1"/>
</dbReference>
<dbReference type="AlphaFoldDB" id="A0AAV2T973"/>
<evidence type="ECO:0000259" key="5">
    <source>
        <dbReference type="PROSITE" id="PS50002"/>
    </source>
</evidence>
<evidence type="ECO:0000259" key="7">
    <source>
        <dbReference type="PROSITE" id="PS50106"/>
    </source>
</evidence>
<evidence type="ECO:0000313" key="8">
    <source>
        <dbReference type="EMBL" id="CAL5132963.1"/>
    </source>
</evidence>
<dbReference type="Pfam" id="PF07653">
    <property type="entry name" value="SH3_2"/>
    <property type="match status" value="1"/>
</dbReference>
<dbReference type="InterPro" id="IPR050716">
    <property type="entry name" value="MAGUK"/>
</dbReference>
<dbReference type="Pfam" id="PF00595">
    <property type="entry name" value="PDZ"/>
    <property type="match status" value="1"/>
</dbReference>
<dbReference type="InterPro" id="IPR036034">
    <property type="entry name" value="PDZ_sf"/>
</dbReference>
<dbReference type="Proteomes" id="UP001497525">
    <property type="component" value="Unassembled WGS sequence"/>
</dbReference>
<proteinExistence type="inferred from homology"/>
<keyword evidence="2 3" id="KW-0728">SH3 domain</keyword>
<comment type="caution">
    <text evidence="8">The sequence shown here is derived from an EMBL/GenBank/DDBJ whole genome shotgun (WGS) entry which is preliminary data.</text>
</comment>
<dbReference type="PANTHER" id="PTHR23122">
    <property type="entry name" value="MEMBRANE-ASSOCIATED GUANYLATE KINASE MAGUK"/>
    <property type="match status" value="1"/>
</dbReference>
<dbReference type="EMBL" id="CAXLJL010000145">
    <property type="protein sequence ID" value="CAL5132963.1"/>
    <property type="molecule type" value="Genomic_DNA"/>
</dbReference>
<dbReference type="Gene3D" id="3.40.50.300">
    <property type="entry name" value="P-loop containing nucleotide triphosphate hydrolases"/>
    <property type="match status" value="1"/>
</dbReference>
<dbReference type="InterPro" id="IPR008145">
    <property type="entry name" value="GK/Ca_channel_bsu"/>
</dbReference>
<evidence type="ECO:0000256" key="1">
    <source>
        <dbReference type="ARBA" id="ARBA00007014"/>
    </source>
</evidence>
<evidence type="ECO:0000259" key="6">
    <source>
        <dbReference type="PROSITE" id="PS50052"/>
    </source>
</evidence>
<dbReference type="Gene3D" id="2.30.42.10">
    <property type="match status" value="1"/>
</dbReference>
<evidence type="ECO:0000256" key="2">
    <source>
        <dbReference type="ARBA" id="ARBA00022443"/>
    </source>
</evidence>
<dbReference type="InterPro" id="IPR036028">
    <property type="entry name" value="SH3-like_dom_sf"/>
</dbReference>
<feature type="region of interest" description="Disordered" evidence="4">
    <location>
        <begin position="586"/>
        <end position="614"/>
    </location>
</feature>
<dbReference type="SUPFAM" id="SSF50156">
    <property type="entry name" value="PDZ domain-like"/>
    <property type="match status" value="1"/>
</dbReference>
<evidence type="ECO:0000256" key="4">
    <source>
        <dbReference type="SAM" id="MobiDB-lite"/>
    </source>
</evidence>
<dbReference type="SUPFAM" id="SSF50044">
    <property type="entry name" value="SH3-domain"/>
    <property type="match status" value="1"/>
</dbReference>
<evidence type="ECO:0008006" key="10">
    <source>
        <dbReference type="Google" id="ProtNLM"/>
    </source>
</evidence>
<name>A0AAV2T973_CALDB</name>
<feature type="domain" description="PDZ" evidence="7">
    <location>
        <begin position="284"/>
        <end position="364"/>
    </location>
</feature>
<organism evidence="8 9">
    <name type="scientific">Calicophoron daubneyi</name>
    <name type="common">Rumen fluke</name>
    <name type="synonym">Paramphistomum daubneyi</name>
    <dbReference type="NCBI Taxonomy" id="300641"/>
    <lineage>
        <taxon>Eukaryota</taxon>
        <taxon>Metazoa</taxon>
        <taxon>Spiralia</taxon>
        <taxon>Lophotrochozoa</taxon>
        <taxon>Platyhelminthes</taxon>
        <taxon>Trematoda</taxon>
        <taxon>Digenea</taxon>
        <taxon>Plagiorchiida</taxon>
        <taxon>Pronocephalata</taxon>
        <taxon>Paramphistomoidea</taxon>
        <taxon>Paramphistomidae</taxon>
        <taxon>Calicophoron</taxon>
    </lineage>
</organism>